<feature type="compositionally biased region" description="Low complexity" evidence="1">
    <location>
        <begin position="798"/>
        <end position="812"/>
    </location>
</feature>
<reference evidence="2 3" key="1">
    <citation type="journal article" date="2024" name="Nat. Commun.">
        <title>Phylogenomics reveals the evolutionary origins of lichenization in chlorophyte algae.</title>
        <authorList>
            <person name="Puginier C."/>
            <person name="Libourel C."/>
            <person name="Otte J."/>
            <person name="Skaloud P."/>
            <person name="Haon M."/>
            <person name="Grisel S."/>
            <person name="Petersen M."/>
            <person name="Berrin J.G."/>
            <person name="Delaux P.M."/>
            <person name="Dal Grande F."/>
            <person name="Keller J."/>
        </authorList>
    </citation>
    <scope>NUCLEOTIDE SEQUENCE [LARGE SCALE GENOMIC DNA]</scope>
    <source>
        <strain evidence="2 3">SAG 2523</strain>
    </source>
</reference>
<dbReference type="GO" id="GO:0005634">
    <property type="term" value="C:nucleus"/>
    <property type="evidence" value="ECO:0007669"/>
    <property type="project" value="TreeGrafter"/>
</dbReference>
<evidence type="ECO:0000313" key="3">
    <source>
        <dbReference type="Proteomes" id="UP001485043"/>
    </source>
</evidence>
<name>A0AAW1SLN6_9CHLO</name>
<feature type="compositionally biased region" description="Low complexity" evidence="1">
    <location>
        <begin position="544"/>
        <end position="569"/>
    </location>
</feature>
<dbReference type="PANTHER" id="PTHR31713:SF96">
    <property type="entry name" value="OS02G0562300 PROTEIN"/>
    <property type="match status" value="1"/>
</dbReference>
<dbReference type="Proteomes" id="UP001485043">
    <property type="component" value="Unassembled WGS sequence"/>
</dbReference>
<proteinExistence type="predicted"/>
<evidence type="ECO:0000256" key="1">
    <source>
        <dbReference type="SAM" id="MobiDB-lite"/>
    </source>
</evidence>
<gene>
    <name evidence="2" type="ORF">WJX84_002893</name>
</gene>
<keyword evidence="3" id="KW-1185">Reference proteome</keyword>
<dbReference type="PANTHER" id="PTHR31713">
    <property type="entry name" value="OS02G0177800 PROTEIN"/>
    <property type="match status" value="1"/>
</dbReference>
<dbReference type="EMBL" id="JALJOV010001521">
    <property type="protein sequence ID" value="KAK9846825.1"/>
    <property type="molecule type" value="Genomic_DNA"/>
</dbReference>
<dbReference type="InterPro" id="IPR012416">
    <property type="entry name" value="CBP60"/>
</dbReference>
<organism evidence="2 3">
    <name type="scientific">Apatococcus fuscideae</name>
    <dbReference type="NCBI Taxonomy" id="2026836"/>
    <lineage>
        <taxon>Eukaryota</taxon>
        <taxon>Viridiplantae</taxon>
        <taxon>Chlorophyta</taxon>
        <taxon>core chlorophytes</taxon>
        <taxon>Trebouxiophyceae</taxon>
        <taxon>Chlorellales</taxon>
        <taxon>Chlorellaceae</taxon>
        <taxon>Apatococcus</taxon>
    </lineage>
</organism>
<feature type="region of interest" description="Disordered" evidence="1">
    <location>
        <begin position="798"/>
        <end position="820"/>
    </location>
</feature>
<dbReference type="GO" id="GO:0043565">
    <property type="term" value="F:sequence-specific DNA binding"/>
    <property type="evidence" value="ECO:0007669"/>
    <property type="project" value="TreeGrafter"/>
</dbReference>
<feature type="region of interest" description="Disordered" evidence="1">
    <location>
        <begin position="756"/>
        <end position="775"/>
    </location>
</feature>
<dbReference type="GO" id="GO:0003700">
    <property type="term" value="F:DNA-binding transcription factor activity"/>
    <property type="evidence" value="ECO:0007669"/>
    <property type="project" value="TreeGrafter"/>
</dbReference>
<comment type="caution">
    <text evidence="2">The sequence shown here is derived from an EMBL/GenBank/DDBJ whole genome shotgun (WGS) entry which is preliminary data.</text>
</comment>
<accession>A0AAW1SLN6</accession>
<dbReference type="AlphaFoldDB" id="A0AAW1SLN6"/>
<feature type="compositionally biased region" description="Pro residues" evidence="1">
    <location>
        <begin position="511"/>
        <end position="527"/>
    </location>
</feature>
<dbReference type="GO" id="GO:0005516">
    <property type="term" value="F:calmodulin binding"/>
    <property type="evidence" value="ECO:0007669"/>
    <property type="project" value="InterPro"/>
</dbReference>
<evidence type="ECO:0008006" key="4">
    <source>
        <dbReference type="Google" id="ProtNLM"/>
    </source>
</evidence>
<feature type="region of interest" description="Disordered" evidence="1">
    <location>
        <begin position="476"/>
        <end position="682"/>
    </location>
</feature>
<feature type="compositionally biased region" description="Polar residues" evidence="1">
    <location>
        <begin position="659"/>
        <end position="682"/>
    </location>
</feature>
<evidence type="ECO:0000313" key="2">
    <source>
        <dbReference type="EMBL" id="KAK9846825.1"/>
    </source>
</evidence>
<sequence>MGEQEGVRLPPELQGVPTQALEEYVRVRLIQFAGAFARRVKPNLSQQAVQLAAAEAIASLPPPELGRVAIENRDLQLVFRHDCLSLGCLDPQCVLCEHNPHRRCNVNFAPKYLVNDVLKAKCDAPIRIEVIDRSTGVPLGEDIPDVHLEMSILDGNAYDNKCLETGQERDDDLDACSLLLNNKIQPLLAPGNGGAHNAGHKVTVGLSRGMALLPDLHVSDSSEAMLSGRKPPFRLLVRAVHADGHRLNVRHAVSEGFVVATRRTRTAGKVEIPNVEDHVSKLEHMGKETVKKLQDITGAAVQSGLEISVPDNTINRVGEFRKLALMAEADGHLRQKLQQVLKLSKEKWDDARDHAMRAVVADNRMRIWYVDKQQMELGLLFTCRLGNCDLDRPVGLLQKKGQDGTQTTMEATLTSQQTPGQREQVRQLQPQAVNGWWQPGHPGWAIYPVDSDSFMNTGALDNVAVLHDHIVAPLPPSPAHIQGHQSPPYPSLPSYTNPGKFMDGQGMPSSPYMPGPSAPLLSRPPPIASAADGAVDMDGLQQAQPPGHLPQQPSQQQQSQHQPPSSSMQDGYSSGFRPPSRQGQPGPLGLEPPLPGSITTAPRSGAGGSERTERSSGRHRRGDPPGRAGNAQPGTSLAADPAGTMHSRQLDPSPFASLSGKQGSGSDFNALSQAFCSGPLSSSDLQSLHASGILGPLPSLPGPIPSGDLEKLLGGYGTSWRDGSMGRSGSFGMGKLESLELPDAVAAVAMLHDMPPEQRAGHMPPLPRSNSGLESMQSIEQALGNVEGDVMDKVAQEWMTQNAQQQQQQPHQSVPASLQH</sequence>
<protein>
    <recommendedName>
        <fullName evidence="4">CSE family protein</fullName>
    </recommendedName>
</protein>
<dbReference type="GO" id="GO:0080142">
    <property type="term" value="P:regulation of salicylic acid biosynthetic process"/>
    <property type="evidence" value="ECO:0007669"/>
    <property type="project" value="TreeGrafter"/>
</dbReference>